<dbReference type="Gene3D" id="3.30.70.260">
    <property type="match status" value="1"/>
</dbReference>
<proteinExistence type="predicted"/>
<dbReference type="HOGENOM" id="CLU_195972_0_0_11"/>
<dbReference type="SUPFAM" id="SSF55021">
    <property type="entry name" value="ACT-like"/>
    <property type="match status" value="1"/>
</dbReference>
<gene>
    <name evidence="2" type="ordered locus">Afer_1840</name>
</gene>
<dbReference type="STRING" id="525909.Afer_1840"/>
<dbReference type="RefSeq" id="WP_015799231.1">
    <property type="nucleotide sequence ID" value="NC_013124.1"/>
</dbReference>
<name>C7M1A6_ACIFD</name>
<evidence type="ECO:0000313" key="2">
    <source>
        <dbReference type="EMBL" id="ACU54754.1"/>
    </source>
</evidence>
<feature type="domain" description="NIL" evidence="1">
    <location>
        <begin position="2"/>
        <end position="73"/>
    </location>
</feature>
<dbReference type="SMART" id="SM00930">
    <property type="entry name" value="NIL"/>
    <property type="match status" value="1"/>
</dbReference>
<accession>C7M1A6</accession>
<dbReference type="OrthoDB" id="9799261at2"/>
<evidence type="ECO:0000313" key="3">
    <source>
        <dbReference type="Proteomes" id="UP000000771"/>
    </source>
</evidence>
<dbReference type="InterPro" id="IPR018449">
    <property type="entry name" value="NIL_domain"/>
</dbReference>
<dbReference type="EMBL" id="CP001631">
    <property type="protein sequence ID" value="ACU54754.1"/>
    <property type="molecule type" value="Genomic_DNA"/>
</dbReference>
<dbReference type="InterPro" id="IPR045865">
    <property type="entry name" value="ACT-like_dom_sf"/>
</dbReference>
<dbReference type="Pfam" id="PF09383">
    <property type="entry name" value="NIL"/>
    <property type="match status" value="1"/>
</dbReference>
<organism evidence="2 3">
    <name type="scientific">Acidimicrobium ferrooxidans (strain DSM 10331 / JCM 15462 / NBRC 103882 / ICP)</name>
    <dbReference type="NCBI Taxonomy" id="525909"/>
    <lineage>
        <taxon>Bacteria</taxon>
        <taxon>Bacillati</taxon>
        <taxon>Actinomycetota</taxon>
        <taxon>Acidimicrobiia</taxon>
        <taxon>Acidimicrobiales</taxon>
        <taxon>Acidimicrobiaceae</taxon>
        <taxon>Acidimicrobium</taxon>
    </lineage>
</organism>
<dbReference type="Proteomes" id="UP000000771">
    <property type="component" value="Chromosome"/>
</dbReference>
<dbReference type="eggNOG" id="COG1135">
    <property type="taxonomic scope" value="Bacteria"/>
</dbReference>
<reference evidence="2 3" key="1">
    <citation type="journal article" date="2009" name="Stand. Genomic Sci.">
        <title>Complete genome sequence of Acidimicrobium ferrooxidans type strain (ICP).</title>
        <authorList>
            <person name="Clum A."/>
            <person name="Nolan M."/>
            <person name="Lang E."/>
            <person name="Glavina Del Rio T."/>
            <person name="Tice H."/>
            <person name="Copeland A."/>
            <person name="Cheng J.F."/>
            <person name="Lucas S."/>
            <person name="Chen F."/>
            <person name="Bruce D."/>
            <person name="Goodwin L."/>
            <person name="Pitluck S."/>
            <person name="Ivanova N."/>
            <person name="Mavrommatis K."/>
            <person name="Mikhailova N."/>
            <person name="Pati A."/>
            <person name="Chen A."/>
            <person name="Palaniappan K."/>
            <person name="Goker M."/>
            <person name="Spring S."/>
            <person name="Land M."/>
            <person name="Hauser L."/>
            <person name="Chang Y.J."/>
            <person name="Jeffries C.C."/>
            <person name="Chain P."/>
            <person name="Bristow J."/>
            <person name="Eisen J.A."/>
            <person name="Markowitz V."/>
            <person name="Hugenholtz P."/>
            <person name="Kyrpides N.C."/>
            <person name="Klenk H.P."/>
            <person name="Lapidus A."/>
        </authorList>
    </citation>
    <scope>NUCLEOTIDE SEQUENCE [LARGE SCALE GENOMIC DNA]</scope>
    <source>
        <strain evidence="3">DSM 10331 / JCM 15462 / NBRC 103882 / ICP</strain>
    </source>
</reference>
<sequence>MARFKAKLWYEGELINEPVIATLARDHGVIANIRRANVEDDSGWIVCELEGNPDNLEQAIEWLRGVGVDVELVGDVVES</sequence>
<keyword evidence="3" id="KW-1185">Reference proteome</keyword>
<evidence type="ECO:0000259" key="1">
    <source>
        <dbReference type="SMART" id="SM00930"/>
    </source>
</evidence>
<dbReference type="AlphaFoldDB" id="C7M1A6"/>
<protein>
    <submittedName>
        <fullName evidence="2">Ferredoxin</fullName>
    </submittedName>
</protein>
<dbReference type="KEGG" id="afo:Afer_1840"/>